<accession>A0AC61PIX6</accession>
<name>A0AC61PIX6_9FIRM</name>
<proteinExistence type="predicted"/>
<keyword evidence="2" id="KW-1185">Reference proteome</keyword>
<reference evidence="1" key="1">
    <citation type="submission" date="2017-04" db="EMBL/GenBank/DDBJ databases">
        <authorList>
            <person name="Varghese N."/>
            <person name="Submissions S."/>
        </authorList>
    </citation>
    <scope>NUCLEOTIDE SEQUENCE</scope>
    <source>
        <strain evidence="1">WTE2008</strain>
    </source>
</reference>
<keyword evidence="1" id="KW-0238">DNA-binding</keyword>
<dbReference type="EMBL" id="FWXZ01000001">
    <property type="protein sequence ID" value="SMC41940.1"/>
    <property type="molecule type" value="Genomic_DNA"/>
</dbReference>
<protein>
    <submittedName>
        <fullName evidence="1">AraC-type DNA-binding protein</fullName>
    </submittedName>
</protein>
<dbReference type="Proteomes" id="UP000192328">
    <property type="component" value="Unassembled WGS sequence"/>
</dbReference>
<comment type="caution">
    <text evidence="1">The sequence shown here is derived from an EMBL/GenBank/DDBJ whole genome shotgun (WGS) entry which is preliminary data.</text>
</comment>
<evidence type="ECO:0000313" key="1">
    <source>
        <dbReference type="EMBL" id="SMC41940.1"/>
    </source>
</evidence>
<sequence>MSYSQQVSNFGYCSMSHGRSDYEGFYGISFNRQHYGFHCHDFYEIYLHISGARQFGVDNEVYMLKPDQLIIVPPFHMHGLMCEQTLPRYERAYLYCSTDFLATVGCGQIDLIQFLSERTKGQGCLIYSLKREIADECMNYMSTVMKNGENNAPVDRFRDLTYILPLFRIILDTLRGSSPQLPAVTANPMMHQVLVYINEHYMEPLTLESLSETFGISVSTLSHEFMRYIHHSVYNYILYRRVILAKQKLFEPLTLSEISYLCGFGDYSNFLRSFKKLTGVSPSEYRAQVRLHQKRGDKT</sequence>
<evidence type="ECO:0000313" key="2">
    <source>
        <dbReference type="Proteomes" id="UP000192328"/>
    </source>
</evidence>
<gene>
    <name evidence="1" type="ORF">SAMN06297397_0802</name>
</gene>
<organism evidence="1 2">
    <name type="scientific">Aristaeella lactis</name>
    <dbReference type="NCBI Taxonomy" id="3046383"/>
    <lineage>
        <taxon>Bacteria</taxon>
        <taxon>Bacillati</taxon>
        <taxon>Bacillota</taxon>
        <taxon>Clostridia</taxon>
        <taxon>Eubacteriales</taxon>
        <taxon>Aristaeellaceae</taxon>
        <taxon>Aristaeella</taxon>
    </lineage>
</organism>